<dbReference type="KEGG" id="roy:G3A56_02190"/>
<organism evidence="1 4">
    <name type="scientific">Rhizobium oryzihabitans</name>
    <dbReference type="NCBI Taxonomy" id="2267833"/>
    <lineage>
        <taxon>Bacteria</taxon>
        <taxon>Pseudomonadati</taxon>
        <taxon>Pseudomonadota</taxon>
        <taxon>Alphaproteobacteria</taxon>
        <taxon>Hyphomicrobiales</taxon>
        <taxon>Rhizobiaceae</taxon>
        <taxon>Rhizobium/Agrobacterium group</taxon>
        <taxon>Rhizobium</taxon>
    </lineage>
</organism>
<reference evidence="1 4" key="1">
    <citation type="submission" date="2020-02" db="EMBL/GenBank/DDBJ databases">
        <title>Plant-Promoting Endophytic Bacterium Rhizobium oryzihabitans sp. nov., Isolated from the Root of Rice.</title>
        <authorList>
            <person name="zhao J."/>
            <person name="Zhang G."/>
        </authorList>
    </citation>
    <scope>NUCLEOTIDE SEQUENCE [LARGE SCALE GENOMIC DNA]</scope>
    <source>
        <strain evidence="1 4">M15</strain>
    </source>
</reference>
<evidence type="ECO:0000313" key="1">
    <source>
        <dbReference type="EMBL" id="QIB36948.1"/>
    </source>
</evidence>
<sequence>MKALTPKTEAEQTVDDLVMLVRKLVRKLPKDAELRAKALDYLSRKGLMGSPLR</sequence>
<dbReference type="EMBL" id="CP048632">
    <property type="protein sequence ID" value="QIB39339.1"/>
    <property type="molecule type" value="Genomic_DNA"/>
</dbReference>
<dbReference type="KEGG" id="roy:G3A56_16130"/>
<dbReference type="EMBL" id="CP048632">
    <property type="protein sequence ID" value="QIB36948.1"/>
    <property type="molecule type" value="Genomic_DNA"/>
</dbReference>
<protein>
    <submittedName>
        <fullName evidence="1">Uncharacterized protein</fullName>
    </submittedName>
</protein>
<gene>
    <name evidence="1" type="ORF">G3A56_02190</name>
    <name evidence="2" type="ORF">G3A56_09170</name>
    <name evidence="3" type="ORF">G3A56_16130</name>
</gene>
<evidence type="ECO:0000313" key="2">
    <source>
        <dbReference type="EMBL" id="QIB38139.1"/>
    </source>
</evidence>
<evidence type="ECO:0000313" key="3">
    <source>
        <dbReference type="EMBL" id="QIB39339.1"/>
    </source>
</evidence>
<name>A0A7L5BDJ1_9HYPH</name>
<keyword evidence="4" id="KW-1185">Reference proteome</keyword>
<proteinExistence type="predicted"/>
<accession>A0A7L5BDJ1</accession>
<dbReference type="EMBL" id="CP048632">
    <property type="protein sequence ID" value="QIB38139.1"/>
    <property type="molecule type" value="Genomic_DNA"/>
</dbReference>
<dbReference type="Proteomes" id="UP000464865">
    <property type="component" value="Chromosome M15-11"/>
</dbReference>
<dbReference type="KEGG" id="roy:G3A56_09170"/>
<dbReference type="AlphaFoldDB" id="A0A7L5BDJ1"/>
<dbReference type="RefSeq" id="WP_164056111.1">
    <property type="nucleotide sequence ID" value="NZ_CP048632.1"/>
</dbReference>
<evidence type="ECO:0000313" key="4">
    <source>
        <dbReference type="Proteomes" id="UP000464865"/>
    </source>
</evidence>